<keyword evidence="2" id="KW-1185">Reference proteome</keyword>
<evidence type="ECO:0000313" key="1">
    <source>
        <dbReference type="EMBL" id="MEU9576283.1"/>
    </source>
</evidence>
<dbReference type="RefSeq" id="WP_359268397.1">
    <property type="nucleotide sequence ID" value="NZ_JBEZNA010000004.1"/>
</dbReference>
<reference evidence="1 2" key="1">
    <citation type="submission" date="2024-06" db="EMBL/GenBank/DDBJ databases">
        <title>The Natural Products Discovery Center: Release of the First 8490 Sequenced Strains for Exploring Actinobacteria Biosynthetic Diversity.</title>
        <authorList>
            <person name="Kalkreuter E."/>
            <person name="Kautsar S.A."/>
            <person name="Yang D."/>
            <person name="Bader C.D."/>
            <person name="Teijaro C.N."/>
            <person name="Fluegel L."/>
            <person name="Davis C.M."/>
            <person name="Simpson J.R."/>
            <person name="Lauterbach L."/>
            <person name="Steele A.D."/>
            <person name="Gui C."/>
            <person name="Meng S."/>
            <person name="Li G."/>
            <person name="Viehrig K."/>
            <person name="Ye F."/>
            <person name="Su P."/>
            <person name="Kiefer A.F."/>
            <person name="Nichols A."/>
            <person name="Cepeda A.J."/>
            <person name="Yan W."/>
            <person name="Fan B."/>
            <person name="Jiang Y."/>
            <person name="Adhikari A."/>
            <person name="Zheng C.-J."/>
            <person name="Schuster L."/>
            <person name="Cowan T.M."/>
            <person name="Smanski M.J."/>
            <person name="Chevrette M.G."/>
            <person name="De Carvalho L.P.S."/>
            <person name="Shen B."/>
        </authorList>
    </citation>
    <scope>NUCLEOTIDE SEQUENCE [LARGE SCALE GENOMIC DNA]</scope>
    <source>
        <strain evidence="1 2">NPDC048117</strain>
    </source>
</reference>
<proteinExistence type="predicted"/>
<dbReference type="EMBL" id="JBEZNA010000004">
    <property type="protein sequence ID" value="MEU9576283.1"/>
    <property type="molecule type" value="Genomic_DNA"/>
</dbReference>
<gene>
    <name evidence="1" type="ORF">AB0D95_03165</name>
</gene>
<dbReference type="Proteomes" id="UP001551584">
    <property type="component" value="Unassembled WGS sequence"/>
</dbReference>
<accession>A0ABV3EJC9</accession>
<protein>
    <submittedName>
        <fullName evidence="1">Uncharacterized protein</fullName>
    </submittedName>
</protein>
<evidence type="ECO:0000313" key="2">
    <source>
        <dbReference type="Proteomes" id="UP001551584"/>
    </source>
</evidence>
<sequence>MTITPSIPRTSACPVTGGAHDYGVGRTCYGCKQVRTPAEAIIGGISRLPDGYGAAGERLLKDYRAQVLNEIAALALDMAAALPDRSRETEAAQGALDTLAGKLSRMADDVTAGRTALTPPPFRAKEAAEQAAQSLTDRLAGDVVEPVSVRWTRLVTWTAGESGHPKVAVDCRTRSGLPVSLELDQDLAEALGVALLENEELVDGE</sequence>
<name>A0ABV3EJC9_9ACTN</name>
<organism evidence="1 2">
    <name type="scientific">Streptomyces chilikensis</name>
    <dbReference type="NCBI Taxonomy" id="1194079"/>
    <lineage>
        <taxon>Bacteria</taxon>
        <taxon>Bacillati</taxon>
        <taxon>Actinomycetota</taxon>
        <taxon>Actinomycetes</taxon>
        <taxon>Kitasatosporales</taxon>
        <taxon>Streptomycetaceae</taxon>
        <taxon>Streptomyces</taxon>
    </lineage>
</organism>
<comment type="caution">
    <text evidence="1">The sequence shown here is derived from an EMBL/GenBank/DDBJ whole genome shotgun (WGS) entry which is preliminary data.</text>
</comment>